<accession>A0A1U9JXL4</accession>
<reference evidence="1 4" key="1">
    <citation type="submission" date="2017-01" db="EMBL/GenBank/DDBJ databases">
        <title>Complete Genome Sequence of Paenalcaligenes hominis, Isolated from a paraplegic Patient with neurogenic bladder.</title>
        <authorList>
            <person name="Mukhopadhyay R."/>
            <person name="Joaquin J."/>
            <person name="Hogue R."/>
            <person name="Kilaru A."/>
            <person name="Jospin G."/>
            <person name="Mars K."/>
            <person name="Eisen J.A."/>
            <person name="Chaturvedi V."/>
        </authorList>
    </citation>
    <scope>NUCLEOTIDE SEQUENCE [LARGE SCALE GENOMIC DNA]</scope>
    <source>
        <strain evidence="1 4">15S00501</strain>
    </source>
</reference>
<dbReference type="Proteomes" id="UP000783934">
    <property type="component" value="Unassembled WGS sequence"/>
</dbReference>
<dbReference type="Proteomes" id="UP000700248">
    <property type="component" value="Unassembled WGS sequence"/>
</dbReference>
<protein>
    <submittedName>
        <fullName evidence="1">Uncharacterized protein</fullName>
    </submittedName>
</protein>
<dbReference type="EMBL" id="JAATIZ010000004">
    <property type="protein sequence ID" value="NJB65751.1"/>
    <property type="molecule type" value="Genomic_DNA"/>
</dbReference>
<name>A0A1U9JXL4_9BURK</name>
<evidence type="ECO:0000313" key="1">
    <source>
        <dbReference type="EMBL" id="AQS50504.1"/>
    </source>
</evidence>
<dbReference type="Proteomes" id="UP000189369">
    <property type="component" value="Chromosome"/>
</dbReference>
<reference evidence="3 5" key="2">
    <citation type="submission" date="2020-03" db="EMBL/GenBank/DDBJ databases">
        <title>Genomic Encyclopedia of Type Strains, Phase IV (KMG-IV): sequencing the most valuable type-strain genomes for metagenomic binning, comparative biology and taxonomic classification.</title>
        <authorList>
            <person name="Goeker M."/>
        </authorList>
    </citation>
    <scope>NUCLEOTIDE SEQUENCE [LARGE SCALE GENOMIC DNA]</scope>
    <source>
        <strain evidence="3 5">DSM 26613</strain>
    </source>
</reference>
<reference evidence="2" key="4">
    <citation type="submission" date="2021-09" db="EMBL/GenBank/DDBJ databases">
        <authorList>
            <person name="Gilroy R."/>
        </authorList>
    </citation>
    <scope>NUCLEOTIDE SEQUENCE</scope>
    <source>
        <strain evidence="2">CHK175-13533</strain>
    </source>
</reference>
<dbReference type="KEGG" id="phn:PAEH1_01225"/>
<dbReference type="EMBL" id="DYTQ01000085">
    <property type="protein sequence ID" value="HJH24381.1"/>
    <property type="molecule type" value="Genomic_DNA"/>
</dbReference>
<dbReference type="AlphaFoldDB" id="A0A1U9JXL4"/>
<sequence length="96" mass="10941">MYKISLEDGPSDLTDQARHHAEAKFQRILERSLGAPTDVLHLYRVWQSVMEADESEISTTDKTLAQKWAETVYQAQLAGLSDLGECEAYFDIHIEK</sequence>
<dbReference type="RefSeq" id="WP_077733044.1">
    <property type="nucleotide sequence ID" value="NZ_BMCQ01000005.1"/>
</dbReference>
<evidence type="ECO:0000313" key="4">
    <source>
        <dbReference type="Proteomes" id="UP000189369"/>
    </source>
</evidence>
<proteinExistence type="predicted"/>
<gene>
    <name evidence="3" type="ORF">GGR41_002006</name>
    <name evidence="2" type="ORF">K8U84_07495</name>
    <name evidence="1" type="ORF">PAEH1_01225</name>
</gene>
<evidence type="ECO:0000313" key="2">
    <source>
        <dbReference type="EMBL" id="HJH24381.1"/>
    </source>
</evidence>
<reference evidence="2" key="3">
    <citation type="journal article" date="2021" name="PeerJ">
        <title>Extensive microbial diversity within the chicken gut microbiome revealed by metagenomics and culture.</title>
        <authorList>
            <person name="Gilroy R."/>
            <person name="Ravi A."/>
            <person name="Getino M."/>
            <person name="Pursley I."/>
            <person name="Horton D.L."/>
            <person name="Alikhan N.F."/>
            <person name="Baker D."/>
            <person name="Gharbi K."/>
            <person name="Hall N."/>
            <person name="Watson M."/>
            <person name="Adriaenssens E.M."/>
            <person name="Foster-Nyarko E."/>
            <person name="Jarju S."/>
            <person name="Secka A."/>
            <person name="Antonio M."/>
            <person name="Oren A."/>
            <person name="Chaudhuri R.R."/>
            <person name="La Ragione R."/>
            <person name="Hildebrand F."/>
            <person name="Pallen M.J."/>
        </authorList>
    </citation>
    <scope>NUCLEOTIDE SEQUENCE</scope>
    <source>
        <strain evidence="2">CHK175-13533</strain>
    </source>
</reference>
<keyword evidence="5" id="KW-1185">Reference proteome</keyword>
<evidence type="ECO:0000313" key="5">
    <source>
        <dbReference type="Proteomes" id="UP000783934"/>
    </source>
</evidence>
<organism evidence="1 4">
    <name type="scientific">Paenalcaligenes hominis</name>
    <dbReference type="NCBI Taxonomy" id="643674"/>
    <lineage>
        <taxon>Bacteria</taxon>
        <taxon>Pseudomonadati</taxon>
        <taxon>Pseudomonadota</taxon>
        <taxon>Betaproteobacteria</taxon>
        <taxon>Burkholderiales</taxon>
        <taxon>Alcaligenaceae</taxon>
        <taxon>Paenalcaligenes</taxon>
    </lineage>
</organism>
<dbReference type="EMBL" id="CP019697">
    <property type="protein sequence ID" value="AQS50504.1"/>
    <property type="molecule type" value="Genomic_DNA"/>
</dbReference>
<evidence type="ECO:0000313" key="3">
    <source>
        <dbReference type="EMBL" id="NJB65751.1"/>
    </source>
</evidence>
<dbReference type="OrthoDB" id="8689403at2"/>